<keyword evidence="1" id="KW-0812">Transmembrane</keyword>
<evidence type="ECO:0000313" key="2">
    <source>
        <dbReference type="EMBL" id="VAX24700.1"/>
    </source>
</evidence>
<feature type="non-terminal residue" evidence="2">
    <location>
        <position position="209"/>
    </location>
</feature>
<dbReference type="AlphaFoldDB" id="A0A3B1CPT8"/>
<feature type="transmembrane region" description="Helical" evidence="1">
    <location>
        <begin position="42"/>
        <end position="60"/>
    </location>
</feature>
<evidence type="ECO:0000256" key="1">
    <source>
        <dbReference type="SAM" id="Phobius"/>
    </source>
</evidence>
<gene>
    <name evidence="2" type="ORF">MNBD_NITROSPINAE02-2034</name>
</gene>
<feature type="transmembrane region" description="Helical" evidence="1">
    <location>
        <begin position="69"/>
        <end position="87"/>
    </location>
</feature>
<feature type="transmembrane region" description="Helical" evidence="1">
    <location>
        <begin position="7"/>
        <end position="30"/>
    </location>
</feature>
<sequence length="209" mass="21948">MNIWLRLRFPILATGMVSLVAGLWAGLLLLGFDLPEGSSTLYYGHGPLMAAGFLGVVIGLERAVAYGGAWPYSAPALTGIGVILFVLGGGVAGPAMITGGAFMLVILNIAIIRSQYSLSTLTMGAGSLALLTADILWFMDVSIYKMVWWWAGFLILTIAAERLELSRYLRPSKGAQTTFVVAIALLVAGMIHVTAGDETSAQLAGLGAL</sequence>
<feature type="transmembrane region" description="Helical" evidence="1">
    <location>
        <begin position="146"/>
        <end position="165"/>
    </location>
</feature>
<keyword evidence="1" id="KW-0472">Membrane</keyword>
<proteinExistence type="predicted"/>
<feature type="transmembrane region" description="Helical" evidence="1">
    <location>
        <begin position="177"/>
        <end position="195"/>
    </location>
</feature>
<organism evidence="2">
    <name type="scientific">hydrothermal vent metagenome</name>
    <dbReference type="NCBI Taxonomy" id="652676"/>
    <lineage>
        <taxon>unclassified sequences</taxon>
        <taxon>metagenomes</taxon>
        <taxon>ecological metagenomes</taxon>
    </lineage>
</organism>
<feature type="transmembrane region" description="Helical" evidence="1">
    <location>
        <begin position="118"/>
        <end position="140"/>
    </location>
</feature>
<reference evidence="2" key="1">
    <citation type="submission" date="2018-06" db="EMBL/GenBank/DDBJ databases">
        <authorList>
            <person name="Zhirakovskaya E."/>
        </authorList>
    </citation>
    <scope>NUCLEOTIDE SEQUENCE</scope>
</reference>
<protein>
    <submittedName>
        <fullName evidence="2">Uncharacterized protein</fullName>
    </submittedName>
</protein>
<dbReference type="EMBL" id="UOGE01000096">
    <property type="protein sequence ID" value="VAX24700.1"/>
    <property type="molecule type" value="Genomic_DNA"/>
</dbReference>
<feature type="transmembrane region" description="Helical" evidence="1">
    <location>
        <begin position="93"/>
        <end position="111"/>
    </location>
</feature>
<accession>A0A3B1CPT8</accession>
<keyword evidence="1" id="KW-1133">Transmembrane helix</keyword>
<name>A0A3B1CPT8_9ZZZZ</name>